<dbReference type="Pfam" id="PF02833">
    <property type="entry name" value="DHHA2"/>
    <property type="match status" value="1"/>
</dbReference>
<protein>
    <submittedName>
        <fullName evidence="6">Piso0_002576 protein</fullName>
    </submittedName>
</protein>
<organism evidence="6 7">
    <name type="scientific">Pichia sorbitophila (strain ATCC MYA-4447 / BCRC 22081 / CBS 7064 / NBRC 10061 / NRRL Y-12695)</name>
    <name type="common">Hybrid yeast</name>
    <dbReference type="NCBI Taxonomy" id="559304"/>
    <lineage>
        <taxon>Eukaryota</taxon>
        <taxon>Fungi</taxon>
        <taxon>Dikarya</taxon>
        <taxon>Ascomycota</taxon>
        <taxon>Saccharomycotina</taxon>
        <taxon>Pichiomycetes</taxon>
        <taxon>Debaryomycetaceae</taxon>
        <taxon>Millerozyma</taxon>
    </lineage>
</organism>
<evidence type="ECO:0000256" key="2">
    <source>
        <dbReference type="ARBA" id="ARBA00022723"/>
    </source>
</evidence>
<dbReference type="GO" id="GO:0005737">
    <property type="term" value="C:cytoplasm"/>
    <property type="evidence" value="ECO:0007669"/>
    <property type="project" value="InterPro"/>
</dbReference>
<dbReference type="InterPro" id="IPR004097">
    <property type="entry name" value="DHHA2"/>
</dbReference>
<dbReference type="AlphaFoldDB" id="G8YFE8"/>
<dbReference type="EMBL" id="FO082051">
    <property type="protein sequence ID" value="CCE81897.1"/>
    <property type="molecule type" value="Genomic_DNA"/>
</dbReference>
<dbReference type="OrthoDB" id="374045at2759"/>
<dbReference type="SUPFAM" id="SSF64182">
    <property type="entry name" value="DHH phosphoesterases"/>
    <property type="match status" value="1"/>
</dbReference>
<dbReference type="SMART" id="SM01131">
    <property type="entry name" value="DHHA2"/>
    <property type="match status" value="1"/>
</dbReference>
<dbReference type="InterPro" id="IPR038222">
    <property type="entry name" value="DHHA2_dom_sf"/>
</dbReference>
<evidence type="ECO:0000256" key="1">
    <source>
        <dbReference type="ARBA" id="ARBA00001936"/>
    </source>
</evidence>
<sequence length="418" mass="48417">MSLKNFLTSLKAHVDKNLRDLGTLNVVTGNQSADLDSVISSLSYAYFNYVKNKSFLIPLINVSRDRFKLRRDIETLLDIYSINASHLYFADDLKYMVREDQKVNLVLVDHCNIQGDVLKHLFDENKVDVKAIIDHHEDEKCFLDATPRIIKPCGSCSSLVYNYWSKQLDEKEFSDKNCEIVPILLAPLLIDTSYMSSKVEEDDKIAFESYQKYPLGESQLHNWLVGTYSKKLKLESFGPENILDAYYKAIKKAKKDLKGFSLYDVLEKDYKFFSFERNDNSAIDVGFSSLSKSFKWIASKYGQKEIFQELQKFVSSQKLDLLVITTSFSKKETDEYTREFAYFFEKRNENSALFNELSNMLKGKLKLNRDIYHIEKSEWILSDFDENANLILFNQGELSASRKQVVPLVKEAIGNIKL</sequence>
<gene>
    <name evidence="6" type="primary">Piso0_002576</name>
    <name evidence="6" type="ORF">GNLVRS01_PISO0I13186g</name>
</gene>
<keyword evidence="4" id="KW-0464">Manganese</keyword>
<evidence type="ECO:0000313" key="6">
    <source>
        <dbReference type="EMBL" id="CCE81897.1"/>
    </source>
</evidence>
<evidence type="ECO:0000313" key="7">
    <source>
        <dbReference type="Proteomes" id="UP000005222"/>
    </source>
</evidence>
<dbReference type="HOGENOM" id="CLU_019358_1_0_1"/>
<feature type="domain" description="DHHA2" evidence="5">
    <location>
        <begin position="247"/>
        <end position="413"/>
    </location>
</feature>
<dbReference type="OMA" id="DYKDWTE"/>
<dbReference type="GO" id="GO:0046872">
    <property type="term" value="F:metal ion binding"/>
    <property type="evidence" value="ECO:0007669"/>
    <property type="project" value="UniProtKB-KW"/>
</dbReference>
<dbReference type="FunCoup" id="G8YFE8">
    <property type="interactions" value="401"/>
</dbReference>
<name>G8YFE8_PICSO</name>
<dbReference type="Gene3D" id="3.10.310.20">
    <property type="entry name" value="DHHA2 domain"/>
    <property type="match status" value="1"/>
</dbReference>
<dbReference type="PANTHER" id="PTHR12112:SF39">
    <property type="entry name" value="EG:152A3.5 PROTEIN (FBGN0003116_PN PROTEIN)"/>
    <property type="match status" value="1"/>
</dbReference>
<dbReference type="STRING" id="559304.G8YFE8"/>
<dbReference type="Pfam" id="PF01368">
    <property type="entry name" value="DHH"/>
    <property type="match status" value="1"/>
</dbReference>
<proteinExistence type="predicted"/>
<dbReference type="InterPro" id="IPR001667">
    <property type="entry name" value="DDH_dom"/>
</dbReference>
<accession>G8YFE8</accession>
<dbReference type="InterPro" id="IPR038763">
    <property type="entry name" value="DHH_sf"/>
</dbReference>
<keyword evidence="2" id="KW-0479">Metal-binding</keyword>
<dbReference type="Gene3D" id="3.90.1640.10">
    <property type="entry name" value="inorganic pyrophosphatase (n-terminal core)"/>
    <property type="match status" value="1"/>
</dbReference>
<dbReference type="InParanoid" id="G8YFE8"/>
<evidence type="ECO:0000256" key="3">
    <source>
        <dbReference type="ARBA" id="ARBA00022801"/>
    </source>
</evidence>
<keyword evidence="7" id="KW-1185">Reference proteome</keyword>
<dbReference type="PANTHER" id="PTHR12112">
    <property type="entry name" value="BNIP - RELATED"/>
    <property type="match status" value="1"/>
</dbReference>
<dbReference type="eggNOG" id="KOG4129">
    <property type="taxonomic scope" value="Eukaryota"/>
</dbReference>
<dbReference type="GO" id="GO:0004309">
    <property type="term" value="F:exopolyphosphatase activity"/>
    <property type="evidence" value="ECO:0007669"/>
    <property type="project" value="TreeGrafter"/>
</dbReference>
<dbReference type="Proteomes" id="UP000005222">
    <property type="component" value="Chromosome I"/>
</dbReference>
<evidence type="ECO:0000256" key="4">
    <source>
        <dbReference type="ARBA" id="ARBA00023211"/>
    </source>
</evidence>
<comment type="cofactor">
    <cofactor evidence="1">
        <name>Mn(2+)</name>
        <dbReference type="ChEBI" id="CHEBI:29035"/>
    </cofactor>
</comment>
<keyword evidence="3" id="KW-0378">Hydrolase</keyword>
<reference evidence="6 7" key="1">
    <citation type="journal article" date="2012" name="G3 (Bethesda)">
        <title>Pichia sorbitophila, an interspecies yeast hybrid reveals early steps of genome resolution following polyploidization.</title>
        <authorList>
            <person name="Leh Louis V."/>
            <person name="Despons L."/>
            <person name="Friedrich A."/>
            <person name="Martin T."/>
            <person name="Durrens P."/>
            <person name="Casaregola S."/>
            <person name="Neuveglise C."/>
            <person name="Fairhead C."/>
            <person name="Marck C."/>
            <person name="Cruz J.A."/>
            <person name="Straub M.L."/>
            <person name="Kugler V."/>
            <person name="Sacerdot C."/>
            <person name="Uzunov Z."/>
            <person name="Thierry A."/>
            <person name="Weiss S."/>
            <person name="Bleykasten C."/>
            <person name="De Montigny J."/>
            <person name="Jacques N."/>
            <person name="Jung P."/>
            <person name="Lemaire M."/>
            <person name="Mallet S."/>
            <person name="Morel G."/>
            <person name="Richard G.F."/>
            <person name="Sarkar A."/>
            <person name="Savel G."/>
            <person name="Schacherer J."/>
            <person name="Seret M.L."/>
            <person name="Talla E."/>
            <person name="Samson G."/>
            <person name="Jubin C."/>
            <person name="Poulain J."/>
            <person name="Vacherie B."/>
            <person name="Barbe V."/>
            <person name="Pelletier E."/>
            <person name="Sherman D.J."/>
            <person name="Westhof E."/>
            <person name="Weissenbach J."/>
            <person name="Baret P.V."/>
            <person name="Wincker P."/>
            <person name="Gaillardin C."/>
            <person name="Dujon B."/>
            <person name="Souciet J.L."/>
        </authorList>
    </citation>
    <scope>NUCLEOTIDE SEQUENCE [LARGE SCALE GENOMIC DNA]</scope>
    <source>
        <strain evidence="7">ATCC MYA-4447 / BCRC 22081 / CBS 7064 / NBRC 10061 / NRRL Y-12695</strain>
    </source>
</reference>
<evidence type="ECO:0000259" key="5">
    <source>
        <dbReference type="SMART" id="SM01131"/>
    </source>
</evidence>